<feature type="compositionally biased region" description="Basic residues" evidence="5">
    <location>
        <begin position="523"/>
        <end position="537"/>
    </location>
</feature>
<dbReference type="GO" id="GO:0000785">
    <property type="term" value="C:chromatin"/>
    <property type="evidence" value="ECO:0007669"/>
    <property type="project" value="UniProtKB-ARBA"/>
</dbReference>
<dbReference type="GO" id="GO:0031509">
    <property type="term" value="P:subtelomeric heterochromatin formation"/>
    <property type="evidence" value="ECO:0007669"/>
    <property type="project" value="TreeGrafter"/>
</dbReference>
<dbReference type="Pfam" id="PF15612">
    <property type="entry name" value="WHIM1"/>
    <property type="match status" value="1"/>
</dbReference>
<dbReference type="AlphaFoldDB" id="A0A9N8W8K9"/>
<evidence type="ECO:0000259" key="7">
    <source>
        <dbReference type="PROSITE" id="PS51136"/>
    </source>
</evidence>
<feature type="compositionally biased region" description="Polar residues" evidence="5">
    <location>
        <begin position="870"/>
        <end position="884"/>
    </location>
</feature>
<dbReference type="EMBL" id="CAJVPV010000957">
    <property type="protein sequence ID" value="CAG8481173.1"/>
    <property type="molecule type" value="Genomic_DNA"/>
</dbReference>
<evidence type="ECO:0000256" key="1">
    <source>
        <dbReference type="ARBA" id="ARBA00004123"/>
    </source>
</evidence>
<evidence type="ECO:0000259" key="6">
    <source>
        <dbReference type="PROSITE" id="PS50827"/>
    </source>
</evidence>
<dbReference type="InterPro" id="IPR023799">
    <property type="entry name" value="RbfA_dom_sf"/>
</dbReference>
<feature type="domain" description="WAC" evidence="7">
    <location>
        <begin position="237"/>
        <end position="343"/>
    </location>
</feature>
<feature type="region of interest" description="Disordered" evidence="5">
    <location>
        <begin position="691"/>
        <end position="718"/>
    </location>
</feature>
<accession>A0A9N8W8K9</accession>
<comment type="subcellular location">
    <subcellularLocation>
        <location evidence="1 4">Nucleus</location>
    </subcellularLocation>
</comment>
<dbReference type="InterPro" id="IPR015946">
    <property type="entry name" value="KH_dom-like_a/b"/>
</dbReference>
<feature type="domain" description="DDT" evidence="6">
    <location>
        <begin position="618"/>
        <end position="681"/>
    </location>
</feature>
<dbReference type="InterPro" id="IPR018501">
    <property type="entry name" value="DDT_dom"/>
</dbReference>
<evidence type="ECO:0000256" key="5">
    <source>
        <dbReference type="SAM" id="MobiDB-lite"/>
    </source>
</evidence>
<feature type="compositionally biased region" description="Basic and acidic residues" evidence="5">
    <location>
        <begin position="541"/>
        <end position="587"/>
    </location>
</feature>
<dbReference type="PROSITE" id="PS50827">
    <property type="entry name" value="DDT"/>
    <property type="match status" value="1"/>
</dbReference>
<dbReference type="GO" id="GO:0005634">
    <property type="term" value="C:nucleus"/>
    <property type="evidence" value="ECO:0007669"/>
    <property type="project" value="UniProtKB-SubCell"/>
</dbReference>
<feature type="compositionally biased region" description="Basic and acidic residues" evidence="5">
    <location>
        <begin position="87"/>
        <end position="97"/>
    </location>
</feature>
<proteinExistence type="predicted"/>
<keyword evidence="9" id="KW-1185">Reference proteome</keyword>
<evidence type="ECO:0000256" key="4">
    <source>
        <dbReference type="PROSITE-ProRule" id="PRU00475"/>
    </source>
</evidence>
<organism evidence="8 9">
    <name type="scientific">Acaulospora morrowiae</name>
    <dbReference type="NCBI Taxonomy" id="94023"/>
    <lineage>
        <taxon>Eukaryota</taxon>
        <taxon>Fungi</taxon>
        <taxon>Fungi incertae sedis</taxon>
        <taxon>Mucoromycota</taxon>
        <taxon>Glomeromycotina</taxon>
        <taxon>Glomeromycetes</taxon>
        <taxon>Diversisporales</taxon>
        <taxon>Acaulosporaceae</taxon>
        <taxon>Acaulospora</taxon>
    </lineage>
</organism>
<evidence type="ECO:0000313" key="9">
    <source>
        <dbReference type="Proteomes" id="UP000789342"/>
    </source>
</evidence>
<dbReference type="Pfam" id="PF15613">
    <property type="entry name" value="WSD"/>
    <property type="match status" value="1"/>
</dbReference>
<feature type="region of interest" description="Disordered" evidence="5">
    <location>
        <begin position="77"/>
        <end position="105"/>
    </location>
</feature>
<dbReference type="InterPro" id="IPR013136">
    <property type="entry name" value="WSTF_Acf1_Cbp146"/>
</dbReference>
<dbReference type="SUPFAM" id="SSF89919">
    <property type="entry name" value="Ribosome-binding factor A, RbfA"/>
    <property type="match status" value="1"/>
</dbReference>
<dbReference type="Pfam" id="PF02791">
    <property type="entry name" value="DDT"/>
    <property type="match status" value="1"/>
</dbReference>
<reference evidence="8" key="1">
    <citation type="submission" date="2021-06" db="EMBL/GenBank/DDBJ databases">
        <authorList>
            <person name="Kallberg Y."/>
            <person name="Tangrot J."/>
            <person name="Rosling A."/>
        </authorList>
    </citation>
    <scope>NUCLEOTIDE SEQUENCE</scope>
    <source>
        <strain evidence="8">CL551</strain>
    </source>
</reference>
<dbReference type="OrthoDB" id="332390at2759"/>
<dbReference type="Pfam" id="PF10537">
    <property type="entry name" value="WAC_Acf1_DNA_bd"/>
    <property type="match status" value="1"/>
</dbReference>
<keyword evidence="2" id="KW-0175">Coiled coil</keyword>
<gene>
    <name evidence="8" type="ORF">AMORRO_LOCUS2313</name>
</gene>
<feature type="region of interest" description="Disordered" evidence="5">
    <location>
        <begin position="471"/>
        <end position="587"/>
    </location>
</feature>
<evidence type="ECO:0000256" key="3">
    <source>
        <dbReference type="ARBA" id="ARBA00023242"/>
    </source>
</evidence>
<name>A0A9N8W8K9_9GLOM</name>
<feature type="compositionally biased region" description="Basic and acidic residues" evidence="5">
    <location>
        <begin position="885"/>
        <end position="896"/>
    </location>
</feature>
<dbReference type="PANTHER" id="PTHR32075:SF6">
    <property type="entry name" value="ISWI CHROMATIN-REMODELING COMPLEX SUBUNIT YPL216W-RELATED"/>
    <property type="match status" value="1"/>
</dbReference>
<sequence>MLAFLVANVKNSLVILRHRKDSFSSVAGLFTSQSKASSNPVYVPVNEEAEEILENYYVPGRYQHFLRKNRRTLKKEARQESYFGREPVQRKSAREARASNSANTEEKTVNINGEEISTFTMIQNSSQRNLSQRLNRAIIKCNDRVPHAFLSSTFMRIVNITISPNLRVARIWWKPEGQKGISKDAIESCLRKNLEEYCSMLQRSMYVRKSPKIIFVREDLKLQGINEILDQIEDNFKKREEVKLEQKPPENLKDYLARLALYERPIWQCILTGKQSLTYKQALESENNHREALKDKFPEGLKEQILRLIQFKTDRLDVLVNEIFQEFKDLYAIGEIVYVVVDKRKIKAKILEVIYNVQSDINSKGVKSNGFKPRKISNSQVSYRVQILDEEANSAKQKNKKLVIKTINGSDVMSRADKLSFTKTLVRQFIKETANKDSYYHAPWLVKLKLAKKYGISTKLPDELQQAKVEALEKSRKRKSKSSSNEVPMKKSKNNKGTSVNVRATKGGASANKKSSSKTSKQSSKKLTNKKQSKKQPTKSAAEKARQEKKKQQELEKKKKEAERQAAKEKKQKEKEEQKRQKAEQKKIKYPIEDLEVPLDRSLRQKRPSISQDFKVPQKYVGTMLVIWNFFNIFGKSLGMSFCTLDDFESSLYHNVVNPRCYLTIEMHVVLLNAIIKDRLHSKGKKRQVVARVGNLKDNPKNESDSDPMDVDQVSDSATPDASRKILEGLGQNWDKRTLSSSDGRKGWESILVGCIHQLGDYESIPNLDRTIAHMVPDDESVTEEDFEENYVTLEVVDKLQILNFLVNVATKTVVIHDYIERCVEKLADLNKEKSDLAKEKRQIALSFAEIAKGNLPPSLAKDSDDERSPSTSAVKSNGNGTETLESRKRKLEEDEVAIQKREDQIEKEKRKYSVPRVSLLGRDRFYNKYYYFDNVGAAVTEKYGAGRIFVESPNNFDLEIMTERELQRFNKRRKVEEISGRNAGIDNQTQWGYYDEISQIEELRQWLNSKGIRELSLNSELTSCLQELSSTMGKRQQDMVTSRTSQEVRRSKRTQATLAMLSAQPYMKWVNKLIK</sequence>
<dbReference type="PANTHER" id="PTHR32075">
    <property type="entry name" value="ISWI CHROMATIN-REMODELING COMPLEX SUBUNIT YPL216W-RELATED"/>
    <property type="match status" value="1"/>
</dbReference>
<dbReference type="Gene3D" id="3.30.300.20">
    <property type="match status" value="1"/>
</dbReference>
<dbReference type="PROSITE" id="PS51136">
    <property type="entry name" value="WAC"/>
    <property type="match status" value="1"/>
</dbReference>
<feature type="compositionally biased region" description="Low complexity" evidence="5">
    <location>
        <begin position="506"/>
        <end position="522"/>
    </location>
</feature>
<evidence type="ECO:0000313" key="8">
    <source>
        <dbReference type="EMBL" id="CAG8481173.1"/>
    </source>
</evidence>
<dbReference type="InterPro" id="IPR028942">
    <property type="entry name" value="WHIM1_dom"/>
</dbReference>
<dbReference type="SMART" id="SM00571">
    <property type="entry name" value="DDT"/>
    <property type="match status" value="1"/>
</dbReference>
<evidence type="ECO:0000256" key="2">
    <source>
        <dbReference type="ARBA" id="ARBA00023054"/>
    </source>
</evidence>
<dbReference type="Proteomes" id="UP000789342">
    <property type="component" value="Unassembled WGS sequence"/>
</dbReference>
<keyword evidence="3 4" id="KW-0539">Nucleus</keyword>
<comment type="caution">
    <text evidence="8">The sequence shown here is derived from an EMBL/GenBank/DDBJ whole genome shotgun (WGS) entry which is preliminary data.</text>
</comment>
<dbReference type="GO" id="GO:0000781">
    <property type="term" value="C:chromosome, telomeric region"/>
    <property type="evidence" value="ECO:0007669"/>
    <property type="project" value="GOC"/>
</dbReference>
<feature type="region of interest" description="Disordered" evidence="5">
    <location>
        <begin position="857"/>
        <end position="896"/>
    </location>
</feature>
<protein>
    <submittedName>
        <fullName evidence="8">14689_t:CDS:1</fullName>
    </submittedName>
</protein>
<dbReference type="InterPro" id="IPR028941">
    <property type="entry name" value="WHIM2_dom"/>
</dbReference>